<dbReference type="InterPro" id="IPR051907">
    <property type="entry name" value="DoxX-like_oxidoreductase"/>
</dbReference>
<evidence type="ECO:0000313" key="8">
    <source>
        <dbReference type="EMBL" id="PSU46458.1"/>
    </source>
</evidence>
<evidence type="ECO:0000256" key="2">
    <source>
        <dbReference type="ARBA" id="ARBA00006679"/>
    </source>
</evidence>
<organism evidence="8 9">
    <name type="scientific">Photobacterium frigidiphilum</name>
    <dbReference type="NCBI Taxonomy" id="264736"/>
    <lineage>
        <taxon>Bacteria</taxon>
        <taxon>Pseudomonadati</taxon>
        <taxon>Pseudomonadota</taxon>
        <taxon>Gammaproteobacteria</taxon>
        <taxon>Vibrionales</taxon>
        <taxon>Vibrionaceae</taxon>
        <taxon>Photobacterium</taxon>
    </lineage>
</organism>
<dbReference type="InterPro" id="IPR032808">
    <property type="entry name" value="DoxX"/>
</dbReference>
<name>A0A2T3JC86_9GAMM</name>
<feature type="transmembrane region" description="Helical" evidence="7">
    <location>
        <begin position="91"/>
        <end position="110"/>
    </location>
</feature>
<proteinExistence type="inferred from homology"/>
<keyword evidence="6 7" id="KW-0472">Membrane</keyword>
<dbReference type="Pfam" id="PF07681">
    <property type="entry name" value="DoxX"/>
    <property type="match status" value="1"/>
</dbReference>
<feature type="transmembrane region" description="Helical" evidence="7">
    <location>
        <begin position="122"/>
        <end position="141"/>
    </location>
</feature>
<comment type="subcellular location">
    <subcellularLocation>
        <location evidence="1">Cell membrane</location>
        <topology evidence="1">Multi-pass membrane protein</topology>
    </subcellularLocation>
</comment>
<keyword evidence="3" id="KW-1003">Cell membrane</keyword>
<keyword evidence="9" id="KW-1185">Reference proteome</keyword>
<dbReference type="OrthoDB" id="121744at2"/>
<keyword evidence="5 7" id="KW-1133">Transmembrane helix</keyword>
<dbReference type="AlphaFoldDB" id="A0A2T3JC86"/>
<evidence type="ECO:0008006" key="10">
    <source>
        <dbReference type="Google" id="ProtNLM"/>
    </source>
</evidence>
<dbReference type="Proteomes" id="UP000240987">
    <property type="component" value="Unassembled WGS sequence"/>
</dbReference>
<protein>
    <recommendedName>
        <fullName evidence="10">DoxX family protein</fullName>
    </recommendedName>
</protein>
<evidence type="ECO:0000256" key="4">
    <source>
        <dbReference type="ARBA" id="ARBA00022692"/>
    </source>
</evidence>
<evidence type="ECO:0000256" key="5">
    <source>
        <dbReference type="ARBA" id="ARBA00022989"/>
    </source>
</evidence>
<dbReference type="RefSeq" id="WP_107244048.1">
    <property type="nucleotide sequence ID" value="NZ_PYMJ01000021.1"/>
</dbReference>
<sequence>MLNFIRGIDNIGQKIAEPLTPFLLLFTRLWVAWVFFKSGMVKFSSWDSTLYLFEYEYKVPVIPWQLAAYSGTAAELILPVFLALGLFTRPMALILFVFNIIAVASYPLLWEKGFYDHQLWGMMILVNVFWGAGLFSLDRLISNDQPKRSLIK</sequence>
<evidence type="ECO:0000256" key="7">
    <source>
        <dbReference type="SAM" id="Phobius"/>
    </source>
</evidence>
<evidence type="ECO:0000256" key="3">
    <source>
        <dbReference type="ARBA" id="ARBA00022475"/>
    </source>
</evidence>
<gene>
    <name evidence="8" type="ORF">C9J12_18450</name>
</gene>
<feature type="transmembrane region" description="Helical" evidence="7">
    <location>
        <begin position="21"/>
        <end position="41"/>
    </location>
</feature>
<feature type="transmembrane region" description="Helical" evidence="7">
    <location>
        <begin position="61"/>
        <end position="84"/>
    </location>
</feature>
<comment type="similarity">
    <text evidence="2">Belongs to the DoxX family.</text>
</comment>
<evidence type="ECO:0000313" key="9">
    <source>
        <dbReference type="Proteomes" id="UP000240987"/>
    </source>
</evidence>
<evidence type="ECO:0000256" key="6">
    <source>
        <dbReference type="ARBA" id="ARBA00023136"/>
    </source>
</evidence>
<accession>A0A2T3JC86</accession>
<reference evidence="8 9" key="1">
    <citation type="submission" date="2018-01" db="EMBL/GenBank/DDBJ databases">
        <title>Whole genome sequencing of Histamine producing bacteria.</title>
        <authorList>
            <person name="Butler K."/>
        </authorList>
    </citation>
    <scope>NUCLEOTIDE SEQUENCE [LARGE SCALE GENOMIC DNA]</scope>
    <source>
        <strain evidence="8 9">JCM 12947</strain>
    </source>
</reference>
<dbReference type="PANTHER" id="PTHR33452:SF1">
    <property type="entry name" value="INNER MEMBRANE PROTEIN YPHA-RELATED"/>
    <property type="match status" value="1"/>
</dbReference>
<comment type="caution">
    <text evidence="8">The sequence shown here is derived from an EMBL/GenBank/DDBJ whole genome shotgun (WGS) entry which is preliminary data.</text>
</comment>
<evidence type="ECO:0000256" key="1">
    <source>
        <dbReference type="ARBA" id="ARBA00004651"/>
    </source>
</evidence>
<keyword evidence="4 7" id="KW-0812">Transmembrane</keyword>
<dbReference type="GO" id="GO:0005886">
    <property type="term" value="C:plasma membrane"/>
    <property type="evidence" value="ECO:0007669"/>
    <property type="project" value="UniProtKB-SubCell"/>
</dbReference>
<dbReference type="PANTHER" id="PTHR33452">
    <property type="entry name" value="OXIDOREDUCTASE CATD-RELATED"/>
    <property type="match status" value="1"/>
</dbReference>
<dbReference type="EMBL" id="PYMJ01000021">
    <property type="protein sequence ID" value="PSU46458.1"/>
    <property type="molecule type" value="Genomic_DNA"/>
</dbReference>